<dbReference type="RefSeq" id="WP_030385266.1">
    <property type="nucleotide sequence ID" value="NZ_LGUV01000061.1"/>
</dbReference>
<protein>
    <submittedName>
        <fullName evidence="1">Transcriptional regulator</fullName>
    </submittedName>
</protein>
<dbReference type="InterPro" id="IPR036388">
    <property type="entry name" value="WH-like_DNA-bd_sf"/>
</dbReference>
<dbReference type="Gene3D" id="1.10.10.10">
    <property type="entry name" value="Winged helix-like DNA-binding domain superfamily/Winged helix DNA-binding domain"/>
    <property type="match status" value="1"/>
</dbReference>
<proteinExistence type="predicted"/>
<reference evidence="2" key="1">
    <citation type="submission" date="2015-07" db="EMBL/GenBank/DDBJ databases">
        <authorList>
            <consortium name="Consortium for Microbial Forensics and Genomics (microFORGE)"/>
            <person name="Knight B.M."/>
            <person name="Roberts D.P."/>
            <person name="Lin D."/>
            <person name="Hari K."/>
            <person name="Fletcher J."/>
            <person name="Melcher U."/>
            <person name="Blagden T."/>
            <person name="Winegar R.A."/>
        </authorList>
    </citation>
    <scope>NUCLEOTIDE SEQUENCE [LARGE SCALE GENOMIC DNA]</scope>
    <source>
        <strain evidence="2">NRRL B-1447</strain>
    </source>
</reference>
<gene>
    <name evidence="1" type="ORF">ADK75_08495</name>
</gene>
<dbReference type="SUPFAM" id="SSF46785">
    <property type="entry name" value="Winged helix' DNA-binding domain"/>
    <property type="match status" value="1"/>
</dbReference>
<dbReference type="PATRIC" id="fig|1961.12.peg.1980"/>
<name>A0A0L8N096_STRVG</name>
<dbReference type="AlphaFoldDB" id="A0A0L8N096"/>
<evidence type="ECO:0000313" key="1">
    <source>
        <dbReference type="EMBL" id="KOG56084.1"/>
    </source>
</evidence>
<dbReference type="InterPro" id="IPR036390">
    <property type="entry name" value="WH_DNA-bd_sf"/>
</dbReference>
<organism evidence="1 2">
    <name type="scientific">Streptomyces virginiae</name>
    <name type="common">Streptomyces cinnamonensis</name>
    <dbReference type="NCBI Taxonomy" id="1961"/>
    <lineage>
        <taxon>Bacteria</taxon>
        <taxon>Bacillati</taxon>
        <taxon>Actinomycetota</taxon>
        <taxon>Actinomycetes</taxon>
        <taxon>Kitasatosporales</taxon>
        <taxon>Streptomycetaceae</taxon>
        <taxon>Streptomyces</taxon>
    </lineage>
</organism>
<accession>A0A0L8N096</accession>
<dbReference type="Proteomes" id="UP000037084">
    <property type="component" value="Unassembled WGS sequence"/>
</dbReference>
<sequence length="153" mass="17414">MEYSHDDAELIRQPIGYWSWAAYDAVVARTRGALAGLGTTQPQWWILARVALAGDEVRTRDEVTETLRGYLSVGEEALSEEMDSAIVQGWITQDAEGRLEMTHEGREFFDKAAALQKDLWDERHSGISDEEYLITLKVLQRFIHNVGGQAWHH</sequence>
<comment type="caution">
    <text evidence="1">The sequence shown here is derived from an EMBL/GenBank/DDBJ whole genome shotgun (WGS) entry which is preliminary data.</text>
</comment>
<dbReference type="OrthoDB" id="4550567at2"/>
<dbReference type="EMBL" id="LGUV01000061">
    <property type="protein sequence ID" value="KOG56084.1"/>
    <property type="molecule type" value="Genomic_DNA"/>
</dbReference>
<evidence type="ECO:0000313" key="2">
    <source>
        <dbReference type="Proteomes" id="UP000037084"/>
    </source>
</evidence>